<feature type="region of interest" description="Disordered" evidence="1">
    <location>
        <begin position="374"/>
        <end position="462"/>
    </location>
</feature>
<feature type="compositionally biased region" description="Basic and acidic residues" evidence="1">
    <location>
        <begin position="374"/>
        <end position="386"/>
    </location>
</feature>
<evidence type="ECO:0000313" key="2">
    <source>
        <dbReference type="EMBL" id="KAK9816100.1"/>
    </source>
</evidence>
<dbReference type="Proteomes" id="UP001438707">
    <property type="component" value="Unassembled WGS sequence"/>
</dbReference>
<evidence type="ECO:0000313" key="3">
    <source>
        <dbReference type="Proteomes" id="UP001438707"/>
    </source>
</evidence>
<feature type="compositionally biased region" description="Basic residues" evidence="1">
    <location>
        <begin position="441"/>
        <end position="462"/>
    </location>
</feature>
<evidence type="ECO:0000256" key="1">
    <source>
        <dbReference type="SAM" id="MobiDB-lite"/>
    </source>
</evidence>
<organism evidence="2 3">
    <name type="scientific">Apatococcus lobatus</name>
    <dbReference type="NCBI Taxonomy" id="904363"/>
    <lineage>
        <taxon>Eukaryota</taxon>
        <taxon>Viridiplantae</taxon>
        <taxon>Chlorophyta</taxon>
        <taxon>core chlorophytes</taxon>
        <taxon>Trebouxiophyceae</taxon>
        <taxon>Chlorellales</taxon>
        <taxon>Chlorellaceae</taxon>
        <taxon>Apatococcus</taxon>
    </lineage>
</organism>
<comment type="caution">
    <text evidence="2">The sequence shown here is derived from an EMBL/GenBank/DDBJ whole genome shotgun (WGS) entry which is preliminary data.</text>
</comment>
<feature type="compositionally biased region" description="Basic residues" evidence="1">
    <location>
        <begin position="387"/>
        <end position="400"/>
    </location>
</feature>
<feature type="region of interest" description="Disordered" evidence="1">
    <location>
        <begin position="1"/>
        <end position="35"/>
    </location>
</feature>
<sequence length="462" mass="51533">MCRSGKMPGRRKARQSATATATTSSEEKSAGAVPLRTESSGAAAFAIEDDLFPEYGPAVGYPPVYDWAVHNYNLDLYGKKYDTDRDYDFGQLRHELSDIDKAAVATVDVLAGGETIPDWIAHNAHLHAALVSRGGLVTQDAFAGMIDNDQRRDWNMDRDTWHVPSGYDDALREGGPKREDFVIFFDPNGWRGWRKEAPTTMTGKVMTDLGQDVEPFGIQAEIGRLHRDQGIFHDIFYGMCDYLTLAVLRRMLDVEAATDAADPGEAARDIWDSLKGDHVSARKLDMWMIASAARSHGITTRTAMRAPKKTNVQRKAEHDYEKLFRDQPGDFHEKWWLEHAERLKHGNHGMGDAELRGLMEWHSTEAERKWALEKAQKEKEKKERAGKPKAKGARAAKRTKAGGDGPKAKRARAGQAEASRREPSISHRDLTLIAATELALHRLRGAGKRKGKGKGKGRKARA</sequence>
<gene>
    <name evidence="2" type="ORF">WJX74_003023</name>
</gene>
<accession>A0AAW1Q2A4</accession>
<dbReference type="EMBL" id="JALJOS010000091">
    <property type="protein sequence ID" value="KAK9816100.1"/>
    <property type="molecule type" value="Genomic_DNA"/>
</dbReference>
<protein>
    <submittedName>
        <fullName evidence="2">Uncharacterized protein</fullName>
    </submittedName>
</protein>
<reference evidence="2 3" key="1">
    <citation type="journal article" date="2024" name="Nat. Commun.">
        <title>Phylogenomics reveals the evolutionary origins of lichenization in chlorophyte algae.</title>
        <authorList>
            <person name="Puginier C."/>
            <person name="Libourel C."/>
            <person name="Otte J."/>
            <person name="Skaloud P."/>
            <person name="Haon M."/>
            <person name="Grisel S."/>
            <person name="Petersen M."/>
            <person name="Berrin J.G."/>
            <person name="Delaux P.M."/>
            <person name="Dal Grande F."/>
            <person name="Keller J."/>
        </authorList>
    </citation>
    <scope>NUCLEOTIDE SEQUENCE [LARGE SCALE GENOMIC DNA]</scope>
    <source>
        <strain evidence="2 3">SAG 2145</strain>
    </source>
</reference>
<dbReference type="AlphaFoldDB" id="A0AAW1Q2A4"/>
<keyword evidence="3" id="KW-1185">Reference proteome</keyword>
<name>A0AAW1Q2A4_9CHLO</name>
<feature type="compositionally biased region" description="Basic and acidic residues" evidence="1">
    <location>
        <begin position="418"/>
        <end position="430"/>
    </location>
</feature>
<proteinExistence type="predicted"/>